<organism evidence="1 2">
    <name type="scientific">Streptomyces eurythermus</name>
    <dbReference type="NCBI Taxonomy" id="42237"/>
    <lineage>
        <taxon>Bacteria</taxon>
        <taxon>Bacillati</taxon>
        <taxon>Actinomycetota</taxon>
        <taxon>Actinomycetes</taxon>
        <taxon>Kitasatosporales</taxon>
        <taxon>Streptomycetaceae</taxon>
        <taxon>Streptomyces</taxon>
    </lineage>
</organism>
<evidence type="ECO:0000313" key="2">
    <source>
        <dbReference type="Proteomes" id="UP001603418"/>
    </source>
</evidence>
<keyword evidence="2" id="KW-1185">Reference proteome</keyword>
<proteinExistence type="predicted"/>
<reference evidence="1 2" key="1">
    <citation type="submission" date="2024-10" db="EMBL/GenBank/DDBJ databases">
        <title>The Natural Products Discovery Center: Release of the First 8490 Sequenced Strains for Exploring Actinobacteria Biosynthetic Diversity.</title>
        <authorList>
            <person name="Kalkreuter E."/>
            <person name="Kautsar S.A."/>
            <person name="Yang D."/>
            <person name="Bader C.D."/>
            <person name="Teijaro C.N."/>
            <person name="Fluegel L."/>
            <person name="Davis C.M."/>
            <person name="Simpson J.R."/>
            <person name="Lauterbach L."/>
            <person name="Steele A.D."/>
            <person name="Gui C."/>
            <person name="Meng S."/>
            <person name="Li G."/>
            <person name="Viehrig K."/>
            <person name="Ye F."/>
            <person name="Su P."/>
            <person name="Kiefer A.F."/>
            <person name="Nichols A."/>
            <person name="Cepeda A.J."/>
            <person name="Yan W."/>
            <person name="Fan B."/>
            <person name="Jiang Y."/>
            <person name="Adhikari A."/>
            <person name="Zheng C.-J."/>
            <person name="Schuster L."/>
            <person name="Cowan T.M."/>
            <person name="Smanski M.J."/>
            <person name="Chevrette M.G."/>
            <person name="De Carvalho L.P.S."/>
            <person name="Shen B."/>
        </authorList>
    </citation>
    <scope>NUCLEOTIDE SEQUENCE [LARGE SCALE GENOMIC DNA]</scope>
    <source>
        <strain evidence="1 2">NPDC013366</strain>
    </source>
</reference>
<name>A0ABW6YZA7_9ACTN</name>
<accession>A0ABW6YZA7</accession>
<gene>
    <name evidence="1" type="ORF">ACF1HC_21890</name>
</gene>
<protein>
    <submittedName>
        <fullName evidence="1">Uncharacterized protein</fullName>
    </submittedName>
</protein>
<sequence length="108" mass="12124">MPGVYELTWSGERDGWIPLVAHSPERVPEWTARRRRQIADPQLIGFYRTLGQALDHGDDDPRLVGLADQLAAYLTRTAEEQGEDYVDDTDIAWSGYGAARFCSTTTPL</sequence>
<dbReference type="Proteomes" id="UP001603418">
    <property type="component" value="Unassembled WGS sequence"/>
</dbReference>
<dbReference type="EMBL" id="JBICBM010000010">
    <property type="protein sequence ID" value="MFF9884230.1"/>
    <property type="molecule type" value="Genomic_DNA"/>
</dbReference>
<dbReference type="RefSeq" id="WP_244405944.1">
    <property type="nucleotide sequence ID" value="NZ_JBICBM010000010.1"/>
</dbReference>
<evidence type="ECO:0000313" key="1">
    <source>
        <dbReference type="EMBL" id="MFF9884230.1"/>
    </source>
</evidence>
<comment type="caution">
    <text evidence="1">The sequence shown here is derived from an EMBL/GenBank/DDBJ whole genome shotgun (WGS) entry which is preliminary data.</text>
</comment>